<keyword evidence="7 10" id="KW-0378">Hydrolase</keyword>
<name>A0A9P9WLB8_9PEZI</name>
<dbReference type="InterPro" id="IPR001000">
    <property type="entry name" value="GH10_dom"/>
</dbReference>
<dbReference type="GO" id="GO:0031176">
    <property type="term" value="F:endo-1,4-beta-xylanase activity"/>
    <property type="evidence" value="ECO:0007669"/>
    <property type="project" value="UniProtKB-EC"/>
</dbReference>
<feature type="chain" id="PRO_5040274516" description="Beta-xylanase" evidence="11">
    <location>
        <begin position="20"/>
        <end position="354"/>
    </location>
</feature>
<evidence type="ECO:0000256" key="4">
    <source>
        <dbReference type="ARBA" id="ARBA00007495"/>
    </source>
</evidence>
<accession>A0A9P9WLB8</accession>
<keyword evidence="11" id="KW-0732">Signal</keyword>
<comment type="caution">
    <text evidence="13">The sequence shown here is derived from an EMBL/GenBank/DDBJ whole genome shotgun (WGS) entry which is preliminary data.</text>
</comment>
<organism evidence="13 14">
    <name type="scientific">Neoarthrinium moseri</name>
    <dbReference type="NCBI Taxonomy" id="1658444"/>
    <lineage>
        <taxon>Eukaryota</taxon>
        <taxon>Fungi</taxon>
        <taxon>Dikarya</taxon>
        <taxon>Ascomycota</taxon>
        <taxon>Pezizomycotina</taxon>
        <taxon>Sordariomycetes</taxon>
        <taxon>Xylariomycetidae</taxon>
        <taxon>Amphisphaeriales</taxon>
        <taxon>Apiosporaceae</taxon>
        <taxon>Neoarthrinium</taxon>
    </lineage>
</organism>
<gene>
    <name evidence="13" type="ORF">JX265_006810</name>
</gene>
<dbReference type="PROSITE" id="PS51760">
    <property type="entry name" value="GH10_2"/>
    <property type="match status" value="1"/>
</dbReference>
<sequence length="354" mass="39233">MKSVAFAVGLLATGGTAFAAPASALNYPTNSTRPGLNSLMKLNDGRYFGTAASTVHFNDSKWLSVLQDSDMFGSMTPENSQKWEATEPERGVFDFAAADLNVQKAQEAGQMVRCHTLIWYNALPDWITSQTWTNETLIAVMENHIKEVVTHFKGQCYSWDVVNEAVNDDGSYRETIWYNTIGPEYIAMAYNMVAKYDPDAKLYYNDYGIEFINNKTLGAIALVKDLKEKGVKVDGVGIQGHYPVVLAPSYEDQVEVLQRFADLGVEVATTELDVFVEIPEKVEQVEMQTAIYADSVRACVDVPACVGVTVWGFYDPYSWVPGTVPGYGNADLFWANWTAKPAYDAIVNALLPKE</sequence>
<evidence type="ECO:0000256" key="6">
    <source>
        <dbReference type="ARBA" id="ARBA00022651"/>
    </source>
</evidence>
<keyword evidence="10" id="KW-0326">Glycosidase</keyword>
<feature type="domain" description="GH10" evidence="12">
    <location>
        <begin position="30"/>
        <end position="349"/>
    </location>
</feature>
<evidence type="ECO:0000256" key="8">
    <source>
        <dbReference type="ARBA" id="ARBA00023277"/>
    </source>
</evidence>
<keyword evidence="8 10" id="KW-0119">Carbohydrate metabolism</keyword>
<dbReference type="InterPro" id="IPR017853">
    <property type="entry name" value="GH"/>
</dbReference>
<evidence type="ECO:0000256" key="2">
    <source>
        <dbReference type="ARBA" id="ARBA00004613"/>
    </source>
</evidence>
<comment type="catalytic activity">
    <reaction evidence="1 10">
        <text>Endohydrolysis of (1-&gt;4)-beta-D-xylosidic linkages in xylans.</text>
        <dbReference type="EC" id="3.2.1.8"/>
    </reaction>
</comment>
<dbReference type="Proteomes" id="UP000829685">
    <property type="component" value="Unassembled WGS sequence"/>
</dbReference>
<evidence type="ECO:0000256" key="7">
    <source>
        <dbReference type="ARBA" id="ARBA00022801"/>
    </source>
</evidence>
<evidence type="ECO:0000259" key="12">
    <source>
        <dbReference type="PROSITE" id="PS51760"/>
    </source>
</evidence>
<comment type="subcellular location">
    <subcellularLocation>
        <location evidence="2">Secreted</location>
    </subcellularLocation>
</comment>
<dbReference type="PANTHER" id="PTHR31490:SF35">
    <property type="entry name" value="ENDO-1,4-BETA-XYLANASE"/>
    <property type="match status" value="1"/>
</dbReference>
<proteinExistence type="inferred from homology"/>
<reference evidence="13" key="1">
    <citation type="submission" date="2021-03" db="EMBL/GenBank/DDBJ databases">
        <title>Revisited historic fungal species revealed as producer of novel bioactive compounds through whole genome sequencing and comparative genomics.</title>
        <authorList>
            <person name="Vignolle G.A."/>
            <person name="Hochenegger N."/>
            <person name="Mach R.L."/>
            <person name="Mach-Aigner A.R."/>
            <person name="Javad Rahimi M."/>
            <person name="Salim K.A."/>
            <person name="Chan C.M."/>
            <person name="Lim L.B.L."/>
            <person name="Cai F."/>
            <person name="Druzhinina I.S."/>
            <person name="U'Ren J.M."/>
            <person name="Derntl C."/>
        </authorList>
    </citation>
    <scope>NUCLEOTIDE SEQUENCE</scope>
    <source>
        <strain evidence="13">TUCIM 5799</strain>
    </source>
</reference>
<keyword evidence="9 10" id="KW-0624">Polysaccharide degradation</keyword>
<evidence type="ECO:0000313" key="14">
    <source>
        <dbReference type="Proteomes" id="UP000829685"/>
    </source>
</evidence>
<dbReference type="Gene3D" id="3.20.20.80">
    <property type="entry name" value="Glycosidases"/>
    <property type="match status" value="1"/>
</dbReference>
<evidence type="ECO:0000256" key="10">
    <source>
        <dbReference type="RuleBase" id="RU361174"/>
    </source>
</evidence>
<dbReference type="EC" id="3.2.1.8" evidence="10"/>
<keyword evidence="6" id="KW-0858">Xylan degradation</keyword>
<evidence type="ECO:0000256" key="11">
    <source>
        <dbReference type="SAM" id="SignalP"/>
    </source>
</evidence>
<protein>
    <recommendedName>
        <fullName evidence="10">Beta-xylanase</fullName>
        <ecNumber evidence="10">3.2.1.8</ecNumber>
    </recommendedName>
</protein>
<dbReference type="PRINTS" id="PR00134">
    <property type="entry name" value="GLHYDRLASE10"/>
</dbReference>
<comment type="similarity">
    <text evidence="4 10">Belongs to the glycosyl hydrolase 10 (cellulase F) family.</text>
</comment>
<dbReference type="GO" id="GO:0045493">
    <property type="term" value="P:xylan catabolic process"/>
    <property type="evidence" value="ECO:0007669"/>
    <property type="project" value="UniProtKB-KW"/>
</dbReference>
<dbReference type="EMBL" id="JAFIMR010000016">
    <property type="protein sequence ID" value="KAI1868831.1"/>
    <property type="molecule type" value="Genomic_DNA"/>
</dbReference>
<dbReference type="AlphaFoldDB" id="A0A9P9WLB8"/>
<comment type="pathway">
    <text evidence="3">Glycan degradation; xylan degradation.</text>
</comment>
<dbReference type="PANTHER" id="PTHR31490">
    <property type="entry name" value="GLYCOSYL HYDROLASE"/>
    <property type="match status" value="1"/>
</dbReference>
<dbReference type="SUPFAM" id="SSF51445">
    <property type="entry name" value="(Trans)glycosidases"/>
    <property type="match status" value="1"/>
</dbReference>
<feature type="signal peptide" evidence="11">
    <location>
        <begin position="1"/>
        <end position="19"/>
    </location>
</feature>
<dbReference type="InterPro" id="IPR044846">
    <property type="entry name" value="GH10"/>
</dbReference>
<evidence type="ECO:0000256" key="1">
    <source>
        <dbReference type="ARBA" id="ARBA00000681"/>
    </source>
</evidence>
<keyword evidence="14" id="KW-1185">Reference proteome</keyword>
<evidence type="ECO:0000256" key="3">
    <source>
        <dbReference type="ARBA" id="ARBA00004851"/>
    </source>
</evidence>
<evidence type="ECO:0000256" key="9">
    <source>
        <dbReference type="ARBA" id="ARBA00023326"/>
    </source>
</evidence>
<evidence type="ECO:0000256" key="5">
    <source>
        <dbReference type="ARBA" id="ARBA00022525"/>
    </source>
</evidence>
<dbReference type="GO" id="GO:0005576">
    <property type="term" value="C:extracellular region"/>
    <property type="evidence" value="ECO:0007669"/>
    <property type="project" value="UniProtKB-SubCell"/>
</dbReference>
<dbReference type="Pfam" id="PF00331">
    <property type="entry name" value="Glyco_hydro_10"/>
    <property type="match status" value="1"/>
</dbReference>
<dbReference type="SMART" id="SM00633">
    <property type="entry name" value="Glyco_10"/>
    <property type="match status" value="1"/>
</dbReference>
<keyword evidence="5" id="KW-0964">Secreted</keyword>
<evidence type="ECO:0000313" key="13">
    <source>
        <dbReference type="EMBL" id="KAI1868831.1"/>
    </source>
</evidence>